<dbReference type="InterPro" id="IPR013783">
    <property type="entry name" value="Ig-like_fold"/>
</dbReference>
<dbReference type="InterPro" id="IPR016032">
    <property type="entry name" value="Sig_transdc_resp-reg_C-effctor"/>
</dbReference>
<dbReference type="AlphaFoldDB" id="A0A364XW04"/>
<dbReference type="Gene3D" id="2.130.10.10">
    <property type="entry name" value="YVTN repeat-like/Quinoprotein amine dehydrogenase"/>
    <property type="match status" value="3"/>
</dbReference>
<evidence type="ECO:0000256" key="3">
    <source>
        <dbReference type="SAM" id="Phobius"/>
    </source>
</evidence>
<dbReference type="RefSeq" id="WP_112749600.1">
    <property type="nucleotide sequence ID" value="NZ_QMFY01000019.1"/>
</dbReference>
<comment type="caution">
    <text evidence="5">The sequence shown here is derived from an EMBL/GenBank/DDBJ whole genome shotgun (WGS) entry which is preliminary data.</text>
</comment>
<accession>A0A364XW04</accession>
<evidence type="ECO:0000256" key="1">
    <source>
        <dbReference type="ARBA" id="ARBA00022553"/>
    </source>
</evidence>
<evidence type="ECO:0000256" key="2">
    <source>
        <dbReference type="SAM" id="Coils"/>
    </source>
</evidence>
<dbReference type="SMART" id="SM00421">
    <property type="entry name" value="HTH_LUXR"/>
    <property type="match status" value="1"/>
</dbReference>
<keyword evidence="6" id="KW-1185">Reference proteome</keyword>
<feature type="transmembrane region" description="Helical" evidence="3">
    <location>
        <begin position="766"/>
        <end position="786"/>
    </location>
</feature>
<dbReference type="PANTHER" id="PTHR43547:SF2">
    <property type="entry name" value="HYBRID SIGNAL TRANSDUCTION HISTIDINE KINASE C"/>
    <property type="match status" value="1"/>
</dbReference>
<dbReference type="Gene3D" id="1.10.10.10">
    <property type="entry name" value="Winged helix-like DNA-binding domain superfamily/Winged helix DNA-binding domain"/>
    <property type="match status" value="1"/>
</dbReference>
<dbReference type="EMBL" id="QMFY01000019">
    <property type="protein sequence ID" value="RAV98334.1"/>
    <property type="molecule type" value="Genomic_DNA"/>
</dbReference>
<keyword evidence="3" id="KW-1133">Transmembrane helix</keyword>
<dbReference type="Proteomes" id="UP000251889">
    <property type="component" value="Unassembled WGS sequence"/>
</dbReference>
<name>A0A364XW04_9BACT</name>
<protein>
    <recommendedName>
        <fullName evidence="4">HTH luxR-type domain-containing protein</fullName>
    </recommendedName>
</protein>
<dbReference type="SUPFAM" id="SSF50998">
    <property type="entry name" value="Quinoprotein alcohol dehydrogenase-like"/>
    <property type="match status" value="1"/>
</dbReference>
<feature type="coiled-coil region" evidence="2">
    <location>
        <begin position="798"/>
        <end position="876"/>
    </location>
</feature>
<dbReference type="InterPro" id="IPR036388">
    <property type="entry name" value="WH-like_DNA-bd_sf"/>
</dbReference>
<dbReference type="GO" id="GO:0006355">
    <property type="term" value="P:regulation of DNA-templated transcription"/>
    <property type="evidence" value="ECO:0007669"/>
    <property type="project" value="InterPro"/>
</dbReference>
<dbReference type="InterPro" id="IPR011123">
    <property type="entry name" value="Y_Y_Y"/>
</dbReference>
<dbReference type="InterPro" id="IPR000792">
    <property type="entry name" value="Tscrpt_reg_LuxR_C"/>
</dbReference>
<sequence>MSLNRATANTMMPWSLMFLLFAMIFLRFDGAARTNVQDTSRIQGTPRITHYSKKEFNSDSQFWTMCQDNEGVLYFGNNDGAQIFDGEQWRGVNLPNNSSIRSLMVSFEGKIFAGGFNELGTISRDEFGKYQYTSLINLLRSEDRNIENVWQIHEVQGHIVFRTYSMLIAIANNKAITLPSASKFSYSTVIQDRLYATDSEGLKSVDLNSLDVSLLVRSNEINGEEIVSLLPGIQQDELLIITKPGSFYRYQINTRRLAFWKKVIPISSTNLITCAIKASTGNYYLGTLGKKVISLDGAGMLNNTEAFYNLQDNTVLNLFESIEGNIWVLLNNGLDCIDVKAPVTTLFENASIYDATLKDDRIYLATNQGIFISRGIEKNPLLTTSDFEKIAGLDGQGWSFQYYEGHVVASHDRGVFVIKGKTFYKVGDVRGVWKILKVTERNNYYLVCTYEGLWLMTYDAKRGFEIKHKLEGFIESSRDIVESDDAGIFWVCHGYKGVFRIKIDGQYKRILSVEHYKDQNGLPSPFNVNVFRWNREIVFTTNQGIFTYNAPENKFKPHVFLTRVFGTKLNVRKILQYGDKTWFAHDNEVGYFISNDEDPKLQKGLFLQLKGSFNESMECIAPVDANTVLMGTNTGLYAFDLNYDAARRPAKTVINAVRYRSDTGPIFCTLATDSQNSQKLPYKTSGVTLDFSAPGFQDRLNVQYSYLLENVDDKWSEWQDEATKEYSMLAPGRYVFRVKARSLLGESAAEAKYFLEILPVWYQTTWAYIFYLILGGLAIFLIVGWVRRKIRREREKTRAEEHEKRKVLELELERFKLEQEKEEIKKDKDLLEEDVIHKSKELANYTMLLVKKRELLADIQDELKDIKEAVKNDTSRHKLRELVKKINFNLADEEHLQVFESNFERVHHEFFAELKTSFPDLSQKELRLCAFVRMNLTNKEIASILNISVRGVETARYRLRKRLSLNHEEDMAGFLDKLSSSSADSHGFDGDEKDLQM</sequence>
<organism evidence="5 6">
    <name type="scientific">Pseudochryseolinea flava</name>
    <dbReference type="NCBI Taxonomy" id="2059302"/>
    <lineage>
        <taxon>Bacteria</taxon>
        <taxon>Pseudomonadati</taxon>
        <taxon>Bacteroidota</taxon>
        <taxon>Cytophagia</taxon>
        <taxon>Cytophagales</taxon>
        <taxon>Fulvivirgaceae</taxon>
        <taxon>Pseudochryseolinea</taxon>
    </lineage>
</organism>
<evidence type="ECO:0000259" key="4">
    <source>
        <dbReference type="SMART" id="SM00421"/>
    </source>
</evidence>
<evidence type="ECO:0000313" key="5">
    <source>
        <dbReference type="EMBL" id="RAV98334.1"/>
    </source>
</evidence>
<dbReference type="OrthoDB" id="1090267at2"/>
<keyword evidence="2" id="KW-0175">Coiled coil</keyword>
<gene>
    <name evidence="5" type="ORF">DQQ10_24620</name>
</gene>
<evidence type="ECO:0000313" key="6">
    <source>
        <dbReference type="Proteomes" id="UP000251889"/>
    </source>
</evidence>
<dbReference type="GO" id="GO:0000155">
    <property type="term" value="F:phosphorelay sensor kinase activity"/>
    <property type="evidence" value="ECO:0007669"/>
    <property type="project" value="TreeGrafter"/>
</dbReference>
<keyword evidence="1" id="KW-0597">Phosphoprotein</keyword>
<dbReference type="SUPFAM" id="SSF46894">
    <property type="entry name" value="C-terminal effector domain of the bipartite response regulators"/>
    <property type="match status" value="1"/>
</dbReference>
<reference evidence="5 6" key="1">
    <citation type="submission" date="2018-06" db="EMBL/GenBank/DDBJ databases">
        <title>Chryseolinea flavus sp. nov., a member of the phylum Bacteroidetes isolated from soil.</title>
        <authorList>
            <person name="Li Y."/>
            <person name="Wang J."/>
        </authorList>
    </citation>
    <scope>NUCLEOTIDE SEQUENCE [LARGE SCALE GENOMIC DNA]</scope>
    <source>
        <strain evidence="5 6">SDU1-6</strain>
    </source>
</reference>
<dbReference type="Pfam" id="PF07495">
    <property type="entry name" value="Y_Y_Y"/>
    <property type="match status" value="1"/>
</dbReference>
<keyword evidence="3" id="KW-0472">Membrane</keyword>
<dbReference type="PANTHER" id="PTHR43547">
    <property type="entry name" value="TWO-COMPONENT HISTIDINE KINASE"/>
    <property type="match status" value="1"/>
</dbReference>
<dbReference type="InterPro" id="IPR015943">
    <property type="entry name" value="WD40/YVTN_repeat-like_dom_sf"/>
</dbReference>
<dbReference type="InterPro" id="IPR011047">
    <property type="entry name" value="Quinoprotein_ADH-like_sf"/>
</dbReference>
<proteinExistence type="predicted"/>
<feature type="domain" description="HTH luxR-type" evidence="4">
    <location>
        <begin position="918"/>
        <end position="975"/>
    </location>
</feature>
<dbReference type="GO" id="GO:0003677">
    <property type="term" value="F:DNA binding"/>
    <property type="evidence" value="ECO:0007669"/>
    <property type="project" value="InterPro"/>
</dbReference>
<keyword evidence="3" id="KW-0812">Transmembrane</keyword>
<dbReference type="Gene3D" id="2.60.40.10">
    <property type="entry name" value="Immunoglobulins"/>
    <property type="match status" value="1"/>
</dbReference>